<dbReference type="EMBL" id="QHKO01000004">
    <property type="protein sequence ID" value="RAL22390.1"/>
    <property type="molecule type" value="Genomic_DNA"/>
</dbReference>
<dbReference type="RefSeq" id="WP_146618249.1">
    <property type="nucleotide sequence ID" value="NZ_QHKO01000004.1"/>
</dbReference>
<evidence type="ECO:0000256" key="1">
    <source>
        <dbReference type="SAM" id="SignalP"/>
    </source>
</evidence>
<keyword evidence="1" id="KW-0732">Signal</keyword>
<dbReference type="OrthoDB" id="622550at2"/>
<evidence type="ECO:0000313" key="2">
    <source>
        <dbReference type="EMBL" id="RAL22390.1"/>
    </source>
</evidence>
<dbReference type="AlphaFoldDB" id="A0A328C7K6"/>
<protein>
    <recommendedName>
        <fullName evidence="4">Neutral/alkaline non-lysosomal ceramidase N-terminal domain-containing protein</fullName>
    </recommendedName>
</protein>
<feature type="signal peptide" evidence="1">
    <location>
        <begin position="1"/>
        <end position="27"/>
    </location>
</feature>
<evidence type="ECO:0008006" key="4">
    <source>
        <dbReference type="Google" id="ProtNLM"/>
    </source>
</evidence>
<gene>
    <name evidence="2" type="ORF">DL240_11105</name>
</gene>
<organism evidence="2 3">
    <name type="scientific">Lujinxingia litoralis</name>
    <dbReference type="NCBI Taxonomy" id="2211119"/>
    <lineage>
        <taxon>Bacteria</taxon>
        <taxon>Deltaproteobacteria</taxon>
        <taxon>Bradymonadales</taxon>
        <taxon>Lujinxingiaceae</taxon>
        <taxon>Lujinxingia</taxon>
    </lineage>
</organism>
<reference evidence="2 3" key="1">
    <citation type="submission" date="2018-05" db="EMBL/GenBank/DDBJ databases">
        <title>Lujinxingia marina gen. nov. sp. nov., a new facultative anaerobic member of the class Deltaproteobacteria, and proposal of Lujinxingaceae fam. nov.</title>
        <authorList>
            <person name="Li C.-M."/>
        </authorList>
    </citation>
    <scope>NUCLEOTIDE SEQUENCE [LARGE SCALE GENOMIC DNA]</scope>
    <source>
        <strain evidence="2 3">B210</strain>
    </source>
</reference>
<keyword evidence="3" id="KW-1185">Reference proteome</keyword>
<sequence>MVRVHRRLGWVWVWAICVVWGCSAGPAAEDVGASDVSEDAPGDVGADADALEPPACQALPQCDDSQRVVNCQCVSNMDRRCTRDEECRPEESCELIEEGRPRVCIFEPAAARACPGAPGCEPGPGEELLAGAASMVITPEFFKAPPAPGAEDPGWQDQAMWLAGFSPGRAAMYCPEERIGCAQPECCVSRYAHDDLKSQVVVLRQDQTTVAFVALDVVGFFHTDIEAIRARIPEALQIDHLIVASTHNHEAPDTAGQWGPGSPIPTRSGRSEAFIERIIAQTVVGLEQAVAELKPARVQAAVLQTGVDGLAISDSRPPYIFDDNLPVVRLSSRDSGDTIATLISFGNHPEVLWSENQLITADYPHFVRHYVEQGLAAVLDGEGQELKPALAGLGGVTAFFAGAVGGLINPGRGGAKNYADESFEDEQRHTFAAADAVGQQLAAHVLRAHHGDALEEIAAPRLAFRTVEFLTPIENTLFQLAAFAARILERDIYNTALLSPTQFYPQAPQILSETSAVALGSIVFFTAPGEVFPESLVGGYPGRYAVWDPVIGDVEGRRAELACGPDGMPPAEGTSGSHPCVVRADQENPPDFEQAPEGPYIYEWVGQERLPFFIGLGGDFVGYMVPEYDFEGPTGTTRAPGSHYEETNGVSGQILPHWEAALQEVLTVLEPEAEGR</sequence>
<evidence type="ECO:0000313" key="3">
    <source>
        <dbReference type="Proteomes" id="UP000249169"/>
    </source>
</evidence>
<feature type="chain" id="PRO_5016301556" description="Neutral/alkaline non-lysosomal ceramidase N-terminal domain-containing protein" evidence="1">
    <location>
        <begin position="28"/>
        <end position="676"/>
    </location>
</feature>
<name>A0A328C7K6_9DELT</name>
<dbReference type="Proteomes" id="UP000249169">
    <property type="component" value="Unassembled WGS sequence"/>
</dbReference>
<proteinExistence type="predicted"/>
<comment type="caution">
    <text evidence="2">The sequence shown here is derived from an EMBL/GenBank/DDBJ whole genome shotgun (WGS) entry which is preliminary data.</text>
</comment>
<accession>A0A328C7K6</accession>